<reference evidence="2 3" key="1">
    <citation type="submission" date="2023-11" db="EMBL/GenBank/DDBJ databases">
        <title>Halocaridina rubra genome assembly.</title>
        <authorList>
            <person name="Smith C."/>
        </authorList>
    </citation>
    <scope>NUCLEOTIDE SEQUENCE [LARGE SCALE GENOMIC DNA]</scope>
    <source>
        <strain evidence="2">EP-1</strain>
        <tissue evidence="2">Whole</tissue>
    </source>
</reference>
<dbReference type="AlphaFoldDB" id="A0AAN8X702"/>
<protein>
    <submittedName>
        <fullName evidence="2">Uncharacterized protein</fullName>
    </submittedName>
</protein>
<feature type="region of interest" description="Disordered" evidence="1">
    <location>
        <begin position="1"/>
        <end position="35"/>
    </location>
</feature>
<proteinExistence type="predicted"/>
<evidence type="ECO:0000256" key="1">
    <source>
        <dbReference type="SAM" id="MobiDB-lite"/>
    </source>
</evidence>
<gene>
    <name evidence="2" type="ORF">SK128_015560</name>
</gene>
<feature type="compositionally biased region" description="Polar residues" evidence="1">
    <location>
        <begin position="1"/>
        <end position="21"/>
    </location>
</feature>
<sequence>MLRKVNASSLNLPPHQLSSSALIPDTPDTEPALGSMDMSAADLMRARQSSPSMWDCLVSCHNRLGQRLARKRVSI</sequence>
<name>A0AAN8X702_HALRR</name>
<organism evidence="2 3">
    <name type="scientific">Halocaridina rubra</name>
    <name type="common">Hawaiian red shrimp</name>
    <dbReference type="NCBI Taxonomy" id="373956"/>
    <lineage>
        <taxon>Eukaryota</taxon>
        <taxon>Metazoa</taxon>
        <taxon>Ecdysozoa</taxon>
        <taxon>Arthropoda</taxon>
        <taxon>Crustacea</taxon>
        <taxon>Multicrustacea</taxon>
        <taxon>Malacostraca</taxon>
        <taxon>Eumalacostraca</taxon>
        <taxon>Eucarida</taxon>
        <taxon>Decapoda</taxon>
        <taxon>Pleocyemata</taxon>
        <taxon>Caridea</taxon>
        <taxon>Atyoidea</taxon>
        <taxon>Atyidae</taxon>
        <taxon>Halocaridina</taxon>
    </lineage>
</organism>
<keyword evidence="3" id="KW-1185">Reference proteome</keyword>
<accession>A0AAN8X702</accession>
<comment type="caution">
    <text evidence="2">The sequence shown here is derived from an EMBL/GenBank/DDBJ whole genome shotgun (WGS) entry which is preliminary data.</text>
</comment>
<evidence type="ECO:0000313" key="2">
    <source>
        <dbReference type="EMBL" id="KAK7073265.1"/>
    </source>
</evidence>
<evidence type="ECO:0000313" key="3">
    <source>
        <dbReference type="Proteomes" id="UP001381693"/>
    </source>
</evidence>
<dbReference type="Proteomes" id="UP001381693">
    <property type="component" value="Unassembled WGS sequence"/>
</dbReference>
<dbReference type="EMBL" id="JAXCGZ010013229">
    <property type="protein sequence ID" value="KAK7073265.1"/>
    <property type="molecule type" value="Genomic_DNA"/>
</dbReference>